<dbReference type="OMA" id="ELTECPF"/>
<feature type="compositionally biased region" description="Pro residues" evidence="1">
    <location>
        <begin position="1531"/>
        <end position="1541"/>
    </location>
</feature>
<dbReference type="GeneID" id="5728018"/>
<feature type="region of interest" description="Disordered" evidence="1">
    <location>
        <begin position="1041"/>
        <end position="1070"/>
    </location>
</feature>
<dbReference type="SMR" id="Q9ATK5"/>
<feature type="region of interest" description="Disordered" evidence="1">
    <location>
        <begin position="176"/>
        <end position="212"/>
    </location>
</feature>
<organism evidence="2">
    <name type="scientific">Chlamydomonas reinhardtii</name>
    <name type="common">Chlamydomonas smithii</name>
    <dbReference type="NCBI Taxonomy" id="3055"/>
    <lineage>
        <taxon>Eukaryota</taxon>
        <taxon>Viridiplantae</taxon>
        <taxon>Chlorophyta</taxon>
        <taxon>core chlorophytes</taxon>
        <taxon>Chlorophyceae</taxon>
        <taxon>CS clade</taxon>
        <taxon>Chlamydomonadales</taxon>
        <taxon>Chlamydomonadaceae</taxon>
        <taxon>Chlamydomonas</taxon>
    </lineage>
</organism>
<accession>Q9ATK5</accession>
<evidence type="ECO:0007829" key="6">
    <source>
        <dbReference type="PDB" id="7SQC"/>
    </source>
</evidence>
<dbReference type="eggNOG" id="ENOG502R8CR">
    <property type="taxonomic scope" value="Eukaryota"/>
</dbReference>
<reference evidence="3" key="3">
    <citation type="submission" date="2017-07" db="EMBL/GenBank/DDBJ databases">
        <title>WGS assembly of Chlamydomonas reinhardtii.</title>
        <authorList>
            <consortium name="Chlamydomonas Annotation Team"/>
            <consortium name="JGI Annotation Team"/>
            <person name="Merchant S.S."/>
            <person name="Prochnik S.E."/>
            <person name="Vallon O."/>
            <person name="Harris E.H."/>
            <person name="Karpowicz S.J."/>
            <person name="Witman G.B."/>
            <person name="Terry A."/>
            <person name="Salamov A."/>
            <person name="Fritz-Laylin L.K."/>
            <person name="Marechal-Drouard L."/>
            <person name="Marshall W.F."/>
            <person name="Qu L.H."/>
            <person name="Nelson D.R."/>
            <person name="Sanderfoot A.A."/>
            <person name="Spalding M.H."/>
            <person name="Kapitonov V.V."/>
            <person name="Ren Q."/>
            <person name="Ferris P."/>
            <person name="Lindquist E."/>
            <person name="Shapiro H."/>
            <person name="Lucas S.M."/>
            <person name="Grimwood J."/>
            <person name="Schmutz J."/>
            <person name="Grigoriev I.V."/>
            <person name="Rokhsar D.S."/>
        </authorList>
    </citation>
    <scope>NUCLEOTIDE SEQUENCE</scope>
    <source>
        <strain evidence="3">CC-503 cw92 mt+</strain>
    </source>
</reference>
<gene>
    <name evidence="3" type="ORF">CHLRE_10g434400v5</name>
</gene>
<protein>
    <submittedName>
        <fullName evidence="2">PF6 protein</fullName>
    </submittedName>
</protein>
<evidence type="ECO:0007829" key="5">
    <source>
        <dbReference type="PDB" id="7N6G"/>
    </source>
</evidence>
<feature type="region of interest" description="Disordered" evidence="1">
    <location>
        <begin position="1490"/>
        <end position="1613"/>
    </location>
</feature>
<feature type="region of interest" description="Disordered" evidence="1">
    <location>
        <begin position="347"/>
        <end position="372"/>
    </location>
</feature>
<feature type="compositionally biased region" description="Pro residues" evidence="1">
    <location>
        <begin position="478"/>
        <end position="508"/>
    </location>
</feature>
<evidence type="ECO:0000313" key="4">
    <source>
        <dbReference type="Proteomes" id="UP000006906"/>
    </source>
</evidence>
<name>Q9ATK5_CHLRE</name>
<feature type="region of interest" description="Disordered" evidence="1">
    <location>
        <begin position="1"/>
        <end position="27"/>
    </location>
</feature>
<dbReference type="PRINTS" id="PR01217">
    <property type="entry name" value="PRICHEXTENSN"/>
</dbReference>
<dbReference type="PANTHER" id="PTHR21963:SF1">
    <property type="entry name" value="SPERM-ASSOCIATED ANTIGEN 17"/>
    <property type="match status" value="1"/>
</dbReference>
<dbReference type="Gene3D" id="2.60.40.10">
    <property type="entry name" value="Immunoglobulins"/>
    <property type="match status" value="1"/>
</dbReference>
<feature type="region of interest" description="Disordered" evidence="1">
    <location>
        <begin position="937"/>
        <end position="958"/>
    </location>
</feature>
<feature type="region of interest" description="Disordered" evidence="1">
    <location>
        <begin position="1402"/>
        <end position="1430"/>
    </location>
</feature>
<dbReference type="PDB" id="7SQC">
    <property type="method" value="EM"/>
    <property type="resolution" value="3.80 A"/>
    <property type="chains" value="9A/9B/9C/9D/9E/9F=1-2301"/>
</dbReference>
<dbReference type="PANTHER" id="PTHR21963">
    <property type="entry name" value="PF6"/>
    <property type="match status" value="1"/>
</dbReference>
<feature type="region of interest" description="Disordered" evidence="1">
    <location>
        <begin position="2201"/>
        <end position="2301"/>
    </location>
</feature>
<dbReference type="EMDB" id="EMD-25381"/>
<dbReference type="EMBL" id="AF327876">
    <property type="protein sequence ID" value="AAK38270.1"/>
    <property type="molecule type" value="Genomic_DNA"/>
</dbReference>
<feature type="compositionally biased region" description="Polar residues" evidence="1">
    <location>
        <begin position="2231"/>
        <end position="2245"/>
    </location>
</feature>
<dbReference type="HOGENOM" id="CLU_230154_0_0_1"/>
<feature type="region of interest" description="Disordered" evidence="1">
    <location>
        <begin position="989"/>
        <end position="1022"/>
    </location>
</feature>
<sequence length="2301" mass="237483">MAPKPKKPEAAPPPPPEPSPDDNLPQDIKELTECPFEVTWKPVVSIVDYGVGADAKGIQATLKRKELARYIVLHEAVLRLDPATPLGQEAKAVLDAHIAAGQGPETCTFGPELSSKLLADKFARDQLADWRVELHRRRTRLQAAQDDATAAAAGLTAAHEAVKAAGEALAAYHRGVEEEEARKAAQRAEEGEEEPPTPLDDEEGAAPVEREAPAEEVALEQAKAAVVAAEVQVRETAETASRLAAVQNEPFVCYQTYILSGLTLSLASVRKALEEGTPLRGVLWAKAAAPAAPADGAAAAPDAAAAAAAAAEPAPWYAAVKKAAQKALWEDVLAQLVPLEVQVPAYTPPPPPEAEPAKGKKPSSAKPTAAKGAKGAAAAAAAAVAAAAVEAPPAPPEDSPGWDAVSEVLKTLAYNVRTYDEWRAKVKVYDASKYDEVPAPPPEPEPEAPPPPPPEPVLPPPPAAGAKTPSAKGGRTTPPAPPPPPPPPPEPEPEPTPPPPPPAGPMPPPHNLGYYSALLDGVPLERVSVPLVMHALLEQVARNMASGEAGEDLTEAGGMAAAEMAALSALDGALSALDTELQEAVFAPPKPEAADYSLVCEVDGLAAAAAGLTTGWVRAAPPRPESPTSHLDAAAAVAAEPSVLGAPASEASGGAGSVFGGASYGTGPEGLFTHSGTLDVEAVEAHMLRCMMLPGAQSFADARAAAGELAASGSFGMGTGLDALSKSLRRTALQAEAEALPVATIERYQLLQAAVDLLPPSAKLSHEDAILARHWHEPLDGPRLKQALAEAVTELPSMSSVYYGPADSVVVACYAAENLRSTAADLPVAMNLSAFVRRAAAAAPGPVDLPAKVYKMAPELAAGVEAHQRTAFLYPQTACIVSAPMPAVTQEAAAESVPPGVQTAATLASLAAEGSAPQPTGSLAISRGGVALRWREGSGAPADKAPGEGANDPSGAPLLLGTLPGGSVLSAFHVVDPAAAEAARLAEEEAARLAEEEEAKKKAEAEAAAAEEGSEDSGPAFKPMMSAAEALKAGNRGMFEDEDEDEDEDYGGGGDDLNTLLNKDKKPPPVTALQVTTPSGHLIRMTTDGQVLVAPADDPSLAPPLAPFRGVAVHGAPLPGADLAALRAPATPNAFRAVTRDGLLVSAARGAVARVLCPDGSVSERLDAVEGWLGPDGAAAARGWLRTALDGTRLREPDEGSKPKPPPTPPPEPESVAEPEPEVKGKGAKAGAKPASKDTLKKGKGKGKGGDDEPTPPPTPPPESRRPQPPPPPPFTLELPAIGSATLTDPDTGARVTTREDNVMVVAYPAGDVLVQDYDGTRITRAADGAWSVEMDGFAPILGSPAGLTISPCPGVTLSWDATTGVVTGTLPDGSAVLAAPHAAAFAPAGVQPPPLATLASEPEALDEDEDDEDEDEDGNMRKKPKKEDPVAEAVAAANLLDELAANPDLSGIFLFDPRGGSCAFYESEQLRFFLLGPLARGAAQAAAKAKAGADDDEEDDDDGGRPAKVFDVPKPYWPPPPPLLHIHIPELPPPPPPPPVVEEDEEEVKPAGGSRRPSLMDPDAGSDAEDEYGNSRRGTADGATGAGDGEEAAPPPPPRPPTPPPPEPVITYLPVAPHIKPRIFVIRNDGSGFEVLDTQLVSSYLAGRRQMAAESTARPGSAAKPGAAPGAAYGMAVELRREELHGGEEEGAVMHSVLVQVPQRPPALEPLPVGGAALLQRYRPHLEELMPAFKRLAQLVKPEPGAGLSTAQYLPRVMSYEPPVVRAAAPLPVLVYRELLELPALSGETIATIREVLAQQARTEQTQAMMYAQAVPYSDPRPSETAAQDADVLAGILAMRSKPPIGRVRSVAAEVRRRRETSDAAAVAREQAAREREMATAINSEKEKRPWPVKVGPFDHTPKRPEEGMILPYFGSEEGILALENDPIIQQPINRRMLPPRLPPPAATPGAPSTYSPGVYVADRPAPPPGGSDLGAGAAAGVEYSSPSRLGATGASIMSRTGGAAGTDFAYPELAHSQILAQHTERAGPGPSLKSHAYDVYGQPRTLPPPVPRQHRADEAEAALNESYLRAEADAVRLGKTSSTQLIRAAGKALRQFALTPSHLHLGTVPVGAVAHRTARLANVSTGAARFSVVRPELPLRAIYKPGPVAAGMEALITVEFVAEKVGDFVGEVTVKSELNVLTITVSAKVVPAQDGGDEAAVAAHDAGSSPARRGLESAGGGQLPPVTSGRKSASQSAVGSRLTSPLAGASRGASPAVGGHNVGGLDIPSLDETKTLNQVIHGDATGGAGAEEPAPEPAP</sequence>
<dbReference type="EMBL" id="CM008971">
    <property type="protein sequence ID" value="PNW77388.1"/>
    <property type="molecule type" value="Genomic_DNA"/>
</dbReference>
<dbReference type="KEGG" id="cre:CHLRE_10g434400v5"/>
<dbReference type="STRING" id="3055.Q9ATK5"/>
<evidence type="ECO:0000313" key="3">
    <source>
        <dbReference type="EMBL" id="PNW77388.1"/>
    </source>
</evidence>
<reference evidence="6" key="5">
    <citation type="journal article" date="2022" name="Nat. Struct. Mol. Biol.">
        <title>Ciliary central apparatus structure reveals mechanisms of microtubule patterning.</title>
        <authorList>
            <person name="Gui M."/>
            <person name="Wang X."/>
            <person name="Dutcher S.K."/>
            <person name="Brown A."/>
            <person name="Zhang R."/>
        </authorList>
    </citation>
    <scope>STRUCTURE BY ELECTRON MICROSCOPY (3.80 ANGSTROMS)</scope>
</reference>
<feature type="compositionally biased region" description="Basic and acidic residues" evidence="1">
    <location>
        <begin position="1192"/>
        <end position="1202"/>
    </location>
</feature>
<dbReference type="GO" id="GO:1990716">
    <property type="term" value="C:axonemal central apparatus"/>
    <property type="evidence" value="ECO:0000318"/>
    <property type="project" value="GO_Central"/>
</dbReference>
<feature type="compositionally biased region" description="Acidic residues" evidence="1">
    <location>
        <begin position="1404"/>
        <end position="1418"/>
    </location>
</feature>
<dbReference type="EMDB" id="EMD-24207"/>
<reference evidence="2" key="1">
    <citation type="journal article" date="2001" name="Mol. Biol. Cell">
        <title>The Chlamydomonas PF6 locus encodes a large alanine/proline-rich polypeptide that is required for assembly of a central pair projection and regulates flagellar motility.</title>
        <authorList>
            <person name="Rupp G."/>
            <person name="O'Toole E."/>
            <person name="Porter M.E."/>
        </authorList>
    </citation>
    <scope>NUCLEOTIDE SEQUENCE</scope>
    <source>
        <strain evidence="2">21gr</strain>
    </source>
</reference>
<keyword evidence="4" id="KW-1185">Reference proteome</keyword>
<reference evidence="5" key="4">
    <citation type="journal article" date="2022" name="Nat. Struct. Mol. Biol.">
        <title>Cryo-EM structure of an active central apparatus.</title>
        <authorList>
            <person name="Han L."/>
            <person name="Rao Q."/>
            <person name="Yang R."/>
            <person name="Wang Y."/>
            <person name="Chai P."/>
            <person name="Xiong Y."/>
            <person name="Zhang K."/>
        </authorList>
    </citation>
    <scope>STRUCTURE BY ELECTRON MICROSCOPY (3.60 ANGSTROMS)</scope>
</reference>
<evidence type="ECO:0000313" key="2">
    <source>
        <dbReference type="EMBL" id="AAK38270.1"/>
    </source>
</evidence>
<feature type="region of interest" description="Disordered" evidence="1">
    <location>
        <begin position="435"/>
        <end position="508"/>
    </location>
</feature>
<feature type="compositionally biased region" description="Acidic residues" evidence="1">
    <location>
        <begin position="1041"/>
        <end position="1050"/>
    </location>
</feature>
<feature type="compositionally biased region" description="Pro residues" evidence="1">
    <location>
        <begin position="1203"/>
        <end position="1213"/>
    </location>
</feature>
<dbReference type="PaxDb" id="3055-EDP06248"/>
<dbReference type="Proteomes" id="UP000006906">
    <property type="component" value="Chromosome 10"/>
</dbReference>
<proteinExistence type="evidence at protein level"/>
<dbReference type="Pfam" id="PF14874">
    <property type="entry name" value="PapD-like"/>
    <property type="match status" value="1"/>
</dbReference>
<feature type="compositionally biased region" description="Basic and acidic residues" evidence="1">
    <location>
        <begin position="176"/>
        <end position="189"/>
    </location>
</feature>
<feature type="compositionally biased region" description="Acidic residues" evidence="1">
    <location>
        <begin position="190"/>
        <end position="204"/>
    </location>
</feature>
<evidence type="ECO:0000256" key="1">
    <source>
        <dbReference type="SAM" id="MobiDB-lite"/>
    </source>
</evidence>
<feature type="compositionally biased region" description="Basic and acidic residues" evidence="1">
    <location>
        <begin position="989"/>
        <end position="1005"/>
    </location>
</feature>
<dbReference type="OrthoDB" id="10257153at2759"/>
<feature type="compositionally biased region" description="Pro residues" evidence="1">
    <location>
        <begin position="1594"/>
        <end position="1609"/>
    </location>
</feature>
<keyword evidence="5 6" id="KW-0002">3D-structure</keyword>
<dbReference type="InterPro" id="IPR026173">
    <property type="entry name" value="SPAG17"/>
</dbReference>
<dbReference type="PDB" id="7N6G">
    <property type="method" value="EM"/>
    <property type="resolution" value="3.60 A"/>
    <property type="chains" value="4E/4F/4G/4H=1-2301"/>
</dbReference>
<reference evidence="3 4" key="2">
    <citation type="journal article" date="2007" name="Science">
        <title>The Chlamydomonas genome reveals the evolution of key animal and plant functions.</title>
        <authorList>
            <person name="Merchant S.S."/>
            <person name="Prochnik S.E."/>
            <person name="Vallon O."/>
            <person name="Harris E.H."/>
            <person name="Karpowicz S.J."/>
            <person name="Witman G.B."/>
            <person name="Terry A."/>
            <person name="Salamov A."/>
            <person name="Fritz-Laylin L.K."/>
            <person name="Marechal-Drouard L."/>
            <person name="Marshall W.F."/>
            <person name="Qu L.H."/>
            <person name="Nelson D.R."/>
            <person name="Sanderfoot A.A."/>
            <person name="Spalding M.H."/>
            <person name="Kapitonov V.V."/>
            <person name="Ren Q."/>
            <person name="Ferris P."/>
            <person name="Lindquist E."/>
            <person name="Shapiro H."/>
            <person name="Lucas S.M."/>
            <person name="Grimwood J."/>
            <person name="Schmutz J."/>
            <person name="Cardol P."/>
            <person name="Cerutti H."/>
            <person name="Chanfreau G."/>
            <person name="Chen C.L."/>
            <person name="Cognat V."/>
            <person name="Croft M.T."/>
            <person name="Dent R."/>
            <person name="Dutcher S."/>
            <person name="Fernandez E."/>
            <person name="Fukuzawa H."/>
            <person name="Gonzalez-Ballester D."/>
            <person name="Gonzalez-Halphen D."/>
            <person name="Hallmann A."/>
            <person name="Hanikenne M."/>
            <person name="Hippler M."/>
            <person name="Inwood W."/>
            <person name="Jabbari K."/>
            <person name="Kalanon M."/>
            <person name="Kuras R."/>
            <person name="Lefebvre P.A."/>
            <person name="Lemaire S.D."/>
            <person name="Lobanov A.V."/>
            <person name="Lohr M."/>
            <person name="Manuell A."/>
            <person name="Meier I."/>
            <person name="Mets L."/>
            <person name="Mittag M."/>
            <person name="Mittelmeier T."/>
            <person name="Moroney J.V."/>
            <person name="Moseley J."/>
            <person name="Napoli C."/>
            <person name="Nedelcu A.M."/>
            <person name="Niyogi K."/>
            <person name="Novoselov S.V."/>
            <person name="Paulsen I.T."/>
            <person name="Pazour G."/>
            <person name="Purton S."/>
            <person name="Ral J.P."/>
            <person name="Riano-Pachon D.M."/>
            <person name="Riekhof W."/>
            <person name="Rymarquis L."/>
            <person name="Schroda M."/>
            <person name="Stern D."/>
            <person name="Umen J."/>
            <person name="Willows R."/>
            <person name="Wilson N."/>
            <person name="Zimmer S.L."/>
            <person name="Allmer J."/>
            <person name="Balk J."/>
            <person name="Bisova K."/>
            <person name="Chen C.J."/>
            <person name="Elias M."/>
            <person name="Gendler K."/>
            <person name="Hauser C."/>
            <person name="Lamb M.R."/>
            <person name="Ledford H."/>
            <person name="Long J.C."/>
            <person name="Minagawa J."/>
            <person name="Page M.D."/>
            <person name="Pan J."/>
            <person name="Pootakham W."/>
            <person name="Roje S."/>
            <person name="Rose A."/>
            <person name="Stahlberg E."/>
            <person name="Terauchi A.M."/>
            <person name="Yang P."/>
            <person name="Ball S."/>
            <person name="Bowler C."/>
            <person name="Dieckmann C.L."/>
            <person name="Gladyshev V.N."/>
            <person name="Green P."/>
            <person name="Jorgensen R."/>
            <person name="Mayfield S."/>
            <person name="Mueller-Roeber B."/>
            <person name="Rajamani S."/>
            <person name="Sayre R.T."/>
            <person name="Brokstein P."/>
            <person name="Dubchak I."/>
            <person name="Goodstein D."/>
            <person name="Hornick L."/>
            <person name="Huang Y.W."/>
            <person name="Jhaveri J."/>
            <person name="Luo Y."/>
            <person name="Martinez D."/>
            <person name="Ngau W.C."/>
            <person name="Otillar B."/>
            <person name="Poliakov A."/>
            <person name="Porter A."/>
            <person name="Szajkowski L."/>
            <person name="Werner G."/>
            <person name="Zhou K."/>
            <person name="Grigoriev I.V."/>
            <person name="Rokhsar D.S."/>
            <person name="Grossman A.R."/>
        </authorList>
    </citation>
    <scope>NUCLEOTIDE SEQUENCE [LARGE SCALE GENOMIC DNA]</scope>
    <source>
        <strain evidence="4">CC-503</strain>
        <strain evidence="3">CC-503 cw92 mt+</strain>
    </source>
</reference>
<feature type="compositionally biased region" description="Low complexity" evidence="1">
    <location>
        <begin position="362"/>
        <end position="372"/>
    </location>
</feature>
<feature type="region of interest" description="Disordered" evidence="1">
    <location>
        <begin position="1190"/>
        <end position="1277"/>
    </location>
</feature>
<feature type="compositionally biased region" description="Pro residues" evidence="1">
    <location>
        <begin position="1255"/>
        <end position="1275"/>
    </location>
</feature>
<dbReference type="InterPro" id="IPR013783">
    <property type="entry name" value="Ig-like_fold"/>
</dbReference>
<dbReference type="GO" id="GO:1904158">
    <property type="term" value="P:axonemal central apparatus assembly"/>
    <property type="evidence" value="ECO:0000318"/>
    <property type="project" value="GO_Central"/>
</dbReference>
<dbReference type="RefSeq" id="XP_001702469.1">
    <property type="nucleotide sequence ID" value="XM_001702417.2"/>
</dbReference>
<dbReference type="Gramene" id="PNW77388">
    <property type="protein sequence ID" value="PNW77388"/>
    <property type="gene ID" value="CHLRE_10g434400v5"/>
</dbReference>
<feature type="compositionally biased region" description="Pro residues" evidence="1">
    <location>
        <begin position="438"/>
        <end position="463"/>
    </location>
</feature>